<gene>
    <name evidence="4" type="primary">oleD</name>
    <name evidence="4" type="ORF">FRACA_1180016</name>
</gene>
<sequence length="419" mass="44420">MAVPDRRAARPAVPSPITRQERQDAMAGTRHIAMIGCTTPSHVYPSLGVIAELVRRGHRVSYAIGDRLAGLVKATGAQAVTYPSTLPAGDGDWPDNPAAELATAMFLTEARHTLPLLRERFDHDRPDLLLYDLGGQAGRVLGTLLAVPAVLLAPSWVTWEGFEEEHREALDAMRSSPDGIRYHTAFTAWLAEFGIDRDAWDWMSEPGPTLGLIPPVLQPRLDRVRPGVRFVGPCLDPARLAEQTWSPPAGERRTLLVSLGTVFNDRPDIYRAVGSAFAGSDWHVVMAVGERVDLAALGPLPPNVEAHRSVPQLGVLAHADAFLTHAGMGSCVEALWFAVPTVAVPLAAEQFGNAAILAALGVGQHLDATGALDPALVRAAVEQVASSAEIAARLGAIQAAVRAGGGVEGAADAIEAFLP</sequence>
<keyword evidence="5" id="KW-1185">Reference proteome</keyword>
<evidence type="ECO:0000256" key="1">
    <source>
        <dbReference type="ARBA" id="ARBA00009995"/>
    </source>
</evidence>
<evidence type="ECO:0000313" key="5">
    <source>
        <dbReference type="Proteomes" id="UP000234331"/>
    </source>
</evidence>
<dbReference type="Gene3D" id="3.40.50.2000">
    <property type="entry name" value="Glycogen Phosphorylase B"/>
    <property type="match status" value="2"/>
</dbReference>
<dbReference type="InterPro" id="IPR006326">
    <property type="entry name" value="UDPGT_MGT-like"/>
</dbReference>
<dbReference type="CDD" id="cd03784">
    <property type="entry name" value="GT1_Gtf-like"/>
    <property type="match status" value="1"/>
</dbReference>
<dbReference type="PANTHER" id="PTHR48050:SF13">
    <property type="entry name" value="STEROL 3-BETA-GLUCOSYLTRANSFERASE UGT80A2"/>
    <property type="match status" value="1"/>
</dbReference>
<dbReference type="EMBL" id="FZMO01000022">
    <property type="protein sequence ID" value="SNQ45918.1"/>
    <property type="molecule type" value="Genomic_DNA"/>
</dbReference>
<dbReference type="Pfam" id="PF00201">
    <property type="entry name" value="UDPGT"/>
    <property type="match status" value="1"/>
</dbReference>
<dbReference type="NCBIfam" id="TIGR01426">
    <property type="entry name" value="MGT"/>
    <property type="match status" value="1"/>
</dbReference>
<dbReference type="AlphaFoldDB" id="A0A2I2KJS7"/>
<organism evidence="4 5">
    <name type="scientific">Frankia canadensis</name>
    <dbReference type="NCBI Taxonomy" id="1836972"/>
    <lineage>
        <taxon>Bacteria</taxon>
        <taxon>Bacillati</taxon>
        <taxon>Actinomycetota</taxon>
        <taxon>Actinomycetes</taxon>
        <taxon>Frankiales</taxon>
        <taxon>Frankiaceae</taxon>
        <taxon>Frankia</taxon>
    </lineage>
</organism>
<evidence type="ECO:0000256" key="3">
    <source>
        <dbReference type="SAM" id="MobiDB-lite"/>
    </source>
</evidence>
<keyword evidence="4" id="KW-0328">Glycosyltransferase</keyword>
<dbReference type="InterPro" id="IPR002213">
    <property type="entry name" value="UDP_glucos_trans"/>
</dbReference>
<reference evidence="4 5" key="1">
    <citation type="submission" date="2017-06" db="EMBL/GenBank/DDBJ databases">
        <authorList>
            <person name="Kim H.J."/>
            <person name="Triplett B.A."/>
        </authorList>
    </citation>
    <scope>NUCLEOTIDE SEQUENCE [LARGE SCALE GENOMIC DNA]</scope>
    <source>
        <strain evidence="4">FRACA_ARgP5</strain>
    </source>
</reference>
<keyword evidence="2 4" id="KW-0808">Transferase</keyword>
<name>A0A2I2KJS7_9ACTN</name>
<dbReference type="EC" id="2.4.1.-" evidence="4"/>
<evidence type="ECO:0000313" key="4">
    <source>
        <dbReference type="EMBL" id="SNQ45918.1"/>
    </source>
</evidence>
<dbReference type="InterPro" id="IPR050426">
    <property type="entry name" value="Glycosyltransferase_28"/>
</dbReference>
<comment type="similarity">
    <text evidence="1">Belongs to the UDP-glycosyltransferase family.</text>
</comment>
<evidence type="ECO:0000256" key="2">
    <source>
        <dbReference type="ARBA" id="ARBA00022679"/>
    </source>
</evidence>
<dbReference type="GO" id="GO:0008194">
    <property type="term" value="F:UDP-glycosyltransferase activity"/>
    <property type="evidence" value="ECO:0007669"/>
    <property type="project" value="InterPro"/>
</dbReference>
<feature type="region of interest" description="Disordered" evidence="3">
    <location>
        <begin position="1"/>
        <end position="24"/>
    </location>
</feature>
<dbReference type="GO" id="GO:0016758">
    <property type="term" value="F:hexosyltransferase activity"/>
    <property type="evidence" value="ECO:0007669"/>
    <property type="project" value="InterPro"/>
</dbReference>
<proteinExistence type="inferred from homology"/>
<dbReference type="FunFam" id="3.40.50.2000:FF:000072">
    <property type="entry name" value="Glycosyl transferase"/>
    <property type="match status" value="1"/>
</dbReference>
<dbReference type="SUPFAM" id="SSF53756">
    <property type="entry name" value="UDP-Glycosyltransferase/glycogen phosphorylase"/>
    <property type="match status" value="1"/>
</dbReference>
<dbReference type="Proteomes" id="UP000234331">
    <property type="component" value="Unassembled WGS sequence"/>
</dbReference>
<dbReference type="GO" id="GO:0017000">
    <property type="term" value="P:antibiotic biosynthetic process"/>
    <property type="evidence" value="ECO:0007669"/>
    <property type="project" value="UniProtKB-ARBA"/>
</dbReference>
<protein>
    <submittedName>
        <fullName evidence="4">Oleandomycin glycosyltransferase</fullName>
        <ecNumber evidence="4">2.4.1.-</ecNumber>
    </submittedName>
</protein>
<accession>A0A2I2KJS7</accession>
<dbReference type="PANTHER" id="PTHR48050">
    <property type="entry name" value="STEROL 3-BETA-GLUCOSYLTRANSFERASE"/>
    <property type="match status" value="1"/>
</dbReference>